<dbReference type="Proteomes" id="UP001215598">
    <property type="component" value="Unassembled WGS sequence"/>
</dbReference>
<name>A0AAD7MZ21_9AGAR</name>
<feature type="non-terminal residue" evidence="1">
    <location>
        <position position="202"/>
    </location>
</feature>
<gene>
    <name evidence="1" type="ORF">B0H16DRAFT_1694527</name>
</gene>
<keyword evidence="2" id="KW-1185">Reference proteome</keyword>
<proteinExistence type="predicted"/>
<accession>A0AAD7MZ21</accession>
<evidence type="ECO:0000313" key="1">
    <source>
        <dbReference type="EMBL" id="KAJ7739342.1"/>
    </source>
</evidence>
<protein>
    <submittedName>
        <fullName evidence="1">Uncharacterized protein</fullName>
    </submittedName>
</protein>
<organism evidence="1 2">
    <name type="scientific">Mycena metata</name>
    <dbReference type="NCBI Taxonomy" id="1033252"/>
    <lineage>
        <taxon>Eukaryota</taxon>
        <taxon>Fungi</taxon>
        <taxon>Dikarya</taxon>
        <taxon>Basidiomycota</taxon>
        <taxon>Agaricomycotina</taxon>
        <taxon>Agaricomycetes</taxon>
        <taxon>Agaricomycetidae</taxon>
        <taxon>Agaricales</taxon>
        <taxon>Marasmiineae</taxon>
        <taxon>Mycenaceae</taxon>
        <taxon>Mycena</taxon>
    </lineage>
</organism>
<reference evidence="1" key="1">
    <citation type="submission" date="2023-03" db="EMBL/GenBank/DDBJ databases">
        <title>Massive genome expansion in bonnet fungi (Mycena s.s.) driven by repeated elements and novel gene families across ecological guilds.</title>
        <authorList>
            <consortium name="Lawrence Berkeley National Laboratory"/>
            <person name="Harder C.B."/>
            <person name="Miyauchi S."/>
            <person name="Viragh M."/>
            <person name="Kuo A."/>
            <person name="Thoen E."/>
            <person name="Andreopoulos B."/>
            <person name="Lu D."/>
            <person name="Skrede I."/>
            <person name="Drula E."/>
            <person name="Henrissat B."/>
            <person name="Morin E."/>
            <person name="Kohler A."/>
            <person name="Barry K."/>
            <person name="LaButti K."/>
            <person name="Morin E."/>
            <person name="Salamov A."/>
            <person name="Lipzen A."/>
            <person name="Mereny Z."/>
            <person name="Hegedus B."/>
            <person name="Baldrian P."/>
            <person name="Stursova M."/>
            <person name="Weitz H."/>
            <person name="Taylor A."/>
            <person name="Grigoriev I.V."/>
            <person name="Nagy L.G."/>
            <person name="Martin F."/>
            <person name="Kauserud H."/>
        </authorList>
    </citation>
    <scope>NUCLEOTIDE SEQUENCE</scope>
    <source>
        <strain evidence="1">CBHHK182m</strain>
    </source>
</reference>
<dbReference type="EMBL" id="JARKIB010000107">
    <property type="protein sequence ID" value="KAJ7739342.1"/>
    <property type="molecule type" value="Genomic_DNA"/>
</dbReference>
<sequence>MGFPKCTSLSSAVCYTGGSANTAWLCLWIYTIPNQQRYLSRYYCLSLPPDFLSFDKFNCLVARVSVHSQCPGRVIQRPACDRISLNSAEDPPSGPTNPEFGCRHVAHKWQTVPSLRRPETCPQELIDLILGNTDSADTDTLTCALVARSFRPRSQKLIFLRSYDSASGTGHRSCFATSLRRALCIPASGAAHSHAASRSTNE</sequence>
<dbReference type="AlphaFoldDB" id="A0AAD7MZ21"/>
<comment type="caution">
    <text evidence="1">The sequence shown here is derived from an EMBL/GenBank/DDBJ whole genome shotgun (WGS) entry which is preliminary data.</text>
</comment>
<evidence type="ECO:0000313" key="2">
    <source>
        <dbReference type="Proteomes" id="UP001215598"/>
    </source>
</evidence>